<sequence>MVLFFPNQQALDCISDSGQVLGQIVFQGGQDEYSFAAAQSVLLTEAEQSSIAAKLAQLMTGQSSIPMQDDD</sequence>
<organism evidence="1 2">
    <name type="scientific">Marinomonas communis</name>
    <dbReference type="NCBI Taxonomy" id="28254"/>
    <lineage>
        <taxon>Bacteria</taxon>
        <taxon>Pseudomonadati</taxon>
        <taxon>Pseudomonadota</taxon>
        <taxon>Gammaproteobacteria</taxon>
        <taxon>Oceanospirillales</taxon>
        <taxon>Oceanospirillaceae</taxon>
        <taxon>Marinomonas</taxon>
    </lineage>
</organism>
<proteinExistence type="predicted"/>
<evidence type="ECO:0000313" key="2">
    <source>
        <dbReference type="Proteomes" id="UP000295729"/>
    </source>
</evidence>
<dbReference type="RefSeq" id="WP_133561418.1">
    <property type="nucleotide sequence ID" value="NZ_SNZA01000002.1"/>
</dbReference>
<keyword evidence="2" id="KW-1185">Reference proteome</keyword>
<dbReference type="EMBL" id="SNZA01000002">
    <property type="protein sequence ID" value="TDR14074.1"/>
    <property type="molecule type" value="Genomic_DNA"/>
</dbReference>
<dbReference type="OrthoDB" id="6106530at2"/>
<dbReference type="Proteomes" id="UP000295729">
    <property type="component" value="Unassembled WGS sequence"/>
</dbReference>
<dbReference type="AlphaFoldDB" id="A0A4R6X9H3"/>
<protein>
    <submittedName>
        <fullName evidence="1">Uncharacterized protein</fullName>
    </submittedName>
</protein>
<reference evidence="1 2" key="1">
    <citation type="submission" date="2019-03" db="EMBL/GenBank/DDBJ databases">
        <title>Genomic Encyclopedia of Type Strains, Phase IV (KMG-IV): sequencing the most valuable type-strain genomes for metagenomic binning, comparative biology and taxonomic classification.</title>
        <authorList>
            <person name="Goeker M."/>
        </authorList>
    </citation>
    <scope>NUCLEOTIDE SEQUENCE [LARGE SCALE GENOMIC DNA]</scope>
    <source>
        <strain evidence="1 2">DSM 5604</strain>
    </source>
</reference>
<name>A0A4R6X9H3_9GAMM</name>
<comment type="caution">
    <text evidence="1">The sequence shown here is derived from an EMBL/GenBank/DDBJ whole genome shotgun (WGS) entry which is preliminary data.</text>
</comment>
<gene>
    <name evidence="1" type="ORF">C8D85_1607</name>
</gene>
<evidence type="ECO:0000313" key="1">
    <source>
        <dbReference type="EMBL" id="TDR14074.1"/>
    </source>
</evidence>
<accession>A0A4R6X9H3</accession>